<protein>
    <submittedName>
        <fullName evidence="1">Capsule polysaccharide modification protein</fullName>
    </submittedName>
</protein>
<proteinExistence type="predicted"/>
<reference evidence="1 2" key="1">
    <citation type="submission" date="2018-06" db="EMBL/GenBank/DDBJ databases">
        <authorList>
            <consortium name="Pathogen Informatics"/>
            <person name="Doyle S."/>
        </authorList>
    </citation>
    <scope>NUCLEOTIDE SEQUENCE [LARGE SCALE GENOMIC DNA]</scope>
    <source>
        <strain evidence="1 2">NCTC10851</strain>
    </source>
</reference>
<dbReference type="AlphaFoldDB" id="A0A380V9E5"/>
<dbReference type="GO" id="GO:0015774">
    <property type="term" value="P:polysaccharide transport"/>
    <property type="evidence" value="ECO:0007669"/>
    <property type="project" value="InterPro"/>
</dbReference>
<name>A0A380V9E5_9PAST</name>
<dbReference type="EMBL" id="UFSB01000001">
    <property type="protein sequence ID" value="SUU33984.1"/>
    <property type="molecule type" value="Genomic_DNA"/>
</dbReference>
<gene>
    <name evidence="1" type="ORF">NCTC10851_00094</name>
</gene>
<dbReference type="Pfam" id="PF05159">
    <property type="entry name" value="Capsule_synth"/>
    <property type="match status" value="1"/>
</dbReference>
<evidence type="ECO:0000313" key="2">
    <source>
        <dbReference type="Proteomes" id="UP000254507"/>
    </source>
</evidence>
<accession>A0A380V9E5</accession>
<dbReference type="GO" id="GO:0000271">
    <property type="term" value="P:polysaccharide biosynthetic process"/>
    <property type="evidence" value="ECO:0007669"/>
    <property type="project" value="InterPro"/>
</dbReference>
<dbReference type="Proteomes" id="UP000254507">
    <property type="component" value="Unassembled WGS sequence"/>
</dbReference>
<evidence type="ECO:0000313" key="1">
    <source>
        <dbReference type="EMBL" id="SUU33984.1"/>
    </source>
</evidence>
<organism evidence="1 2">
    <name type="scientific">Actinobacillus seminis</name>
    <dbReference type="NCBI Taxonomy" id="722"/>
    <lineage>
        <taxon>Bacteria</taxon>
        <taxon>Pseudomonadati</taxon>
        <taxon>Pseudomonadota</taxon>
        <taxon>Gammaproteobacteria</taxon>
        <taxon>Pasteurellales</taxon>
        <taxon>Pasteurellaceae</taxon>
        <taxon>Actinobacillus</taxon>
    </lineage>
</organism>
<sequence length="146" mass="16900">MSWWKQAVIKPFFNLPQCKLHFIRSLHQLDNRDKSQHCRLLIWGQGNPNVLSYAQAHQIPILRMEDGFLRSVGLGSNLVAPLSLVIDDLGIYFNAEQPSRLENILQHISLSQEDKKLAQNLHKKLIKTKLTKYNVGKNKNFWGCPR</sequence>
<dbReference type="InterPro" id="IPR007833">
    <property type="entry name" value="Capsule_polysaccharide_synth"/>
</dbReference>